<dbReference type="PANTHER" id="PTHR24260:SF132">
    <property type="entry name" value="PEPTIDASE S1 DOMAIN-CONTAINING PROTEIN"/>
    <property type="match status" value="1"/>
</dbReference>
<dbReference type="Proteomes" id="UP001497472">
    <property type="component" value="Unassembled WGS sequence"/>
</dbReference>
<protein>
    <recommendedName>
        <fullName evidence="2">Peptidase S1 domain-containing protein</fullName>
    </recommendedName>
</protein>
<dbReference type="Gene3D" id="2.40.10.10">
    <property type="entry name" value="Trypsin-like serine proteases"/>
    <property type="match status" value="1"/>
</dbReference>
<evidence type="ECO:0000313" key="3">
    <source>
        <dbReference type="EMBL" id="CAK1548825.1"/>
    </source>
</evidence>
<dbReference type="AlphaFoldDB" id="A0AAV1JKQ5"/>
<dbReference type="PANTHER" id="PTHR24260">
    <property type="match status" value="1"/>
</dbReference>
<dbReference type="GO" id="GO:0004252">
    <property type="term" value="F:serine-type endopeptidase activity"/>
    <property type="evidence" value="ECO:0007669"/>
    <property type="project" value="InterPro"/>
</dbReference>
<evidence type="ECO:0000259" key="2">
    <source>
        <dbReference type="PROSITE" id="PS50240"/>
    </source>
</evidence>
<dbReference type="InterPro" id="IPR001314">
    <property type="entry name" value="Peptidase_S1A"/>
</dbReference>
<accession>A0AAV1JKQ5</accession>
<keyword evidence="4" id="KW-1185">Reference proteome</keyword>
<dbReference type="PRINTS" id="PR00722">
    <property type="entry name" value="CHYMOTRYPSIN"/>
</dbReference>
<feature type="domain" description="Peptidase S1" evidence="2">
    <location>
        <begin position="11"/>
        <end position="236"/>
    </location>
</feature>
<keyword evidence="1" id="KW-0732">Signal</keyword>
<dbReference type="PROSITE" id="PS50240">
    <property type="entry name" value="TRYPSIN_DOM"/>
    <property type="match status" value="1"/>
</dbReference>
<dbReference type="GO" id="GO:0006508">
    <property type="term" value="P:proteolysis"/>
    <property type="evidence" value="ECO:0007669"/>
    <property type="project" value="InterPro"/>
</dbReference>
<proteinExistence type="predicted"/>
<evidence type="ECO:0000256" key="1">
    <source>
        <dbReference type="SAM" id="SignalP"/>
    </source>
</evidence>
<feature type="chain" id="PRO_5043337230" description="Peptidase S1 domain-containing protein" evidence="1">
    <location>
        <begin position="17"/>
        <end position="236"/>
    </location>
</feature>
<organism evidence="3 4">
    <name type="scientific">Leptosia nina</name>
    <dbReference type="NCBI Taxonomy" id="320188"/>
    <lineage>
        <taxon>Eukaryota</taxon>
        <taxon>Metazoa</taxon>
        <taxon>Ecdysozoa</taxon>
        <taxon>Arthropoda</taxon>
        <taxon>Hexapoda</taxon>
        <taxon>Insecta</taxon>
        <taxon>Pterygota</taxon>
        <taxon>Neoptera</taxon>
        <taxon>Endopterygota</taxon>
        <taxon>Lepidoptera</taxon>
        <taxon>Glossata</taxon>
        <taxon>Ditrysia</taxon>
        <taxon>Papilionoidea</taxon>
        <taxon>Pieridae</taxon>
        <taxon>Pierinae</taxon>
        <taxon>Leptosia</taxon>
    </lineage>
</organism>
<dbReference type="InterPro" id="IPR051333">
    <property type="entry name" value="CLIP_Serine_Protease"/>
</dbReference>
<dbReference type="InterPro" id="IPR043504">
    <property type="entry name" value="Peptidase_S1_PA_chymotrypsin"/>
</dbReference>
<name>A0AAV1JKQ5_9NEOP</name>
<dbReference type="Pfam" id="PF00089">
    <property type="entry name" value="Trypsin"/>
    <property type="match status" value="1"/>
</dbReference>
<evidence type="ECO:0000313" key="4">
    <source>
        <dbReference type="Proteomes" id="UP001497472"/>
    </source>
</evidence>
<dbReference type="SUPFAM" id="SSF50494">
    <property type="entry name" value="Trypsin-like serine proteases"/>
    <property type="match status" value="1"/>
</dbReference>
<gene>
    <name evidence="3" type="ORF">LNINA_LOCUS8177</name>
</gene>
<feature type="signal peptide" evidence="1">
    <location>
        <begin position="1"/>
        <end position="16"/>
    </location>
</feature>
<reference evidence="3 4" key="1">
    <citation type="submission" date="2023-11" db="EMBL/GenBank/DDBJ databases">
        <authorList>
            <person name="Okamura Y."/>
        </authorList>
    </citation>
    <scope>NUCLEOTIDE SEQUENCE [LARGE SCALE GENOMIC DNA]</scope>
</reference>
<dbReference type="InterPro" id="IPR009003">
    <property type="entry name" value="Peptidase_S1_PA"/>
</dbReference>
<dbReference type="SMART" id="SM00020">
    <property type="entry name" value="Tryp_SPc"/>
    <property type="match status" value="1"/>
</dbReference>
<dbReference type="EMBL" id="CAVLEF010000011">
    <property type="protein sequence ID" value="CAK1548825.1"/>
    <property type="molecule type" value="Genomic_DNA"/>
</dbReference>
<comment type="caution">
    <text evidence="3">The sequence shown here is derived from an EMBL/GenBank/DDBJ whole genome shotgun (WGS) entry which is preliminary data.</text>
</comment>
<dbReference type="InterPro" id="IPR001254">
    <property type="entry name" value="Trypsin_dom"/>
</dbReference>
<sequence length="236" mass="25789">MLKLFAITLFVAYGWASNVSEEAYVAAIIQDDDNRCAGAIVSDQWILTTGRCAKYLDLAVSTITVGTNDLSKLGQIFSSQEVKEHPNYVDIGSFNYDLALIKLNSTIKLGQDAKIIELTGEDIKDMENLAVAGWKRKRDPSPTTKLQLIDVIGVGDNSKCSKLEGQDAKNVFCLVGDKMSDEEKVASGGYQGGVIMGLNHTLKGIVSGFSRPDDPDSLGLAMRVFPFKKWIMDNIK</sequence>